<dbReference type="FunFam" id="3.30.505.50:FF:000002">
    <property type="entry name" value="Ribosome hibernation promoting factor"/>
    <property type="match status" value="1"/>
</dbReference>
<dbReference type="GO" id="GO:0045900">
    <property type="term" value="P:negative regulation of translational elongation"/>
    <property type="evidence" value="ECO:0007669"/>
    <property type="project" value="TreeGrafter"/>
</dbReference>
<comment type="subcellular location">
    <subcellularLocation>
        <location evidence="3">Cytoplasm</location>
    </subcellularLocation>
</comment>
<dbReference type="InterPro" id="IPR038416">
    <property type="entry name" value="Ribosom_S30AE_C_sf"/>
</dbReference>
<evidence type="ECO:0000313" key="6">
    <source>
        <dbReference type="EMBL" id="RNL63060.1"/>
    </source>
</evidence>
<dbReference type="Gene3D" id="3.30.505.50">
    <property type="entry name" value="Sigma 54 modulation/S30EA ribosomal protein, C-terminal domain"/>
    <property type="match status" value="1"/>
</dbReference>
<protein>
    <recommendedName>
        <fullName evidence="3">Ribosome hibernation promoting factor</fullName>
        <shortName evidence="3">HPF</shortName>
    </recommendedName>
</protein>
<dbReference type="Pfam" id="PF16321">
    <property type="entry name" value="Ribosom_S30AE_C"/>
    <property type="match status" value="1"/>
</dbReference>
<reference evidence="6 7" key="1">
    <citation type="submission" date="2018-11" db="EMBL/GenBank/DDBJ databases">
        <authorList>
            <person name="Li F."/>
        </authorList>
    </citation>
    <scope>NUCLEOTIDE SEQUENCE [LARGE SCALE GENOMIC DNA]</scope>
    <source>
        <strain evidence="6 7">Gsoil 097</strain>
    </source>
</reference>
<evidence type="ECO:0000313" key="7">
    <source>
        <dbReference type="Proteomes" id="UP000267128"/>
    </source>
</evidence>
<dbReference type="InterPro" id="IPR034694">
    <property type="entry name" value="HPF_long/plastid"/>
</dbReference>
<dbReference type="GO" id="GO:0043024">
    <property type="term" value="F:ribosomal small subunit binding"/>
    <property type="evidence" value="ECO:0007669"/>
    <property type="project" value="TreeGrafter"/>
</dbReference>
<dbReference type="RefSeq" id="WP_123228352.1">
    <property type="nucleotide sequence ID" value="NZ_RJSE01000007.1"/>
</dbReference>
<dbReference type="Proteomes" id="UP000267128">
    <property type="component" value="Unassembled WGS sequence"/>
</dbReference>
<dbReference type="PANTHER" id="PTHR33231">
    <property type="entry name" value="30S RIBOSOMAL PROTEIN"/>
    <property type="match status" value="1"/>
</dbReference>
<keyword evidence="1 3" id="KW-0963">Cytoplasm</keyword>
<dbReference type="NCBIfam" id="TIGR00741">
    <property type="entry name" value="yfiA"/>
    <property type="match status" value="1"/>
</dbReference>
<proteinExistence type="inferred from homology"/>
<dbReference type="OrthoDB" id="9794975at2"/>
<dbReference type="InterPro" id="IPR036567">
    <property type="entry name" value="RHF-like"/>
</dbReference>
<dbReference type="AlphaFoldDB" id="A0A3N0CI07"/>
<evidence type="ECO:0000259" key="5">
    <source>
        <dbReference type="Pfam" id="PF16321"/>
    </source>
</evidence>
<organism evidence="6 7">
    <name type="scientific">Nocardioides marmoriginsengisoli</name>
    <dbReference type="NCBI Taxonomy" id="661483"/>
    <lineage>
        <taxon>Bacteria</taxon>
        <taxon>Bacillati</taxon>
        <taxon>Actinomycetota</taxon>
        <taxon>Actinomycetes</taxon>
        <taxon>Propionibacteriales</taxon>
        <taxon>Nocardioidaceae</taxon>
        <taxon>Nocardioides</taxon>
    </lineage>
</organism>
<comment type="subunit">
    <text evidence="3">Interacts with 100S ribosomes.</text>
</comment>
<dbReference type="InterPro" id="IPR032528">
    <property type="entry name" value="Ribosom_S30AE_C"/>
</dbReference>
<comment type="caution">
    <text evidence="6">The sequence shown here is derived from an EMBL/GenBank/DDBJ whole genome shotgun (WGS) entry which is preliminary data.</text>
</comment>
<keyword evidence="7" id="KW-1185">Reference proteome</keyword>
<comment type="similarity">
    <text evidence="3">Belongs to the HPF/YfiA ribosome-associated protein family. Long HPF subfamily.</text>
</comment>
<dbReference type="SUPFAM" id="SSF69754">
    <property type="entry name" value="Ribosome binding protein Y (YfiA homologue)"/>
    <property type="match status" value="1"/>
</dbReference>
<gene>
    <name evidence="6" type="primary">raiA</name>
    <name evidence="3" type="synonym">hpf</name>
    <name evidence="6" type="ORF">EFK50_15210</name>
</gene>
<evidence type="ECO:0000256" key="4">
    <source>
        <dbReference type="SAM" id="MobiDB-lite"/>
    </source>
</evidence>
<comment type="function">
    <text evidence="3">Required for dimerization of active 70S ribosomes into 100S ribosomes in stationary phase; 100S ribosomes are translationally inactive and sometimes present during exponential growth.</text>
</comment>
<dbReference type="GO" id="GO:0022627">
    <property type="term" value="C:cytosolic small ribosomal subunit"/>
    <property type="evidence" value="ECO:0007669"/>
    <property type="project" value="TreeGrafter"/>
</dbReference>
<keyword evidence="2 3" id="KW-0810">Translation regulation</keyword>
<dbReference type="InterPro" id="IPR050574">
    <property type="entry name" value="HPF/YfiA_ribosome-assoc"/>
</dbReference>
<dbReference type="InterPro" id="IPR003489">
    <property type="entry name" value="RHF/RaiA"/>
</dbReference>
<feature type="region of interest" description="Disordered" evidence="4">
    <location>
        <begin position="96"/>
        <end position="120"/>
    </location>
</feature>
<dbReference type="Gene3D" id="3.30.160.100">
    <property type="entry name" value="Ribosome hibernation promotion factor-like"/>
    <property type="match status" value="1"/>
</dbReference>
<sequence length="211" mass="23835">MDVVVSSRHCEVSERFREHVEDKLARLEKHDHRIIRVEVLLERERNARQPERQVRVELTAKSKGPILRAEAAAEDKMAALDLALDKMSAQMRRAADRRKVHRGQHAPESVSRAMGRAADPGTAASNGALVVEEREDIAEHWVGPVAVTGDGPLVVREKTHPATPINLEQALYEMELVGHDFYLFVDKESERPSVVYRRKGYDYGVISLDLT</sequence>
<evidence type="ECO:0000256" key="3">
    <source>
        <dbReference type="HAMAP-Rule" id="MF_00839"/>
    </source>
</evidence>
<dbReference type="PANTHER" id="PTHR33231:SF1">
    <property type="entry name" value="30S RIBOSOMAL PROTEIN"/>
    <property type="match status" value="1"/>
</dbReference>
<dbReference type="Pfam" id="PF02482">
    <property type="entry name" value="Ribosomal_S30AE"/>
    <property type="match status" value="1"/>
</dbReference>
<evidence type="ECO:0000256" key="2">
    <source>
        <dbReference type="ARBA" id="ARBA00022845"/>
    </source>
</evidence>
<feature type="domain" description="Sigma 54 modulation/S30EA ribosomal protein C-terminal" evidence="5">
    <location>
        <begin position="152"/>
        <end position="205"/>
    </location>
</feature>
<dbReference type="CDD" id="cd00552">
    <property type="entry name" value="RaiA"/>
    <property type="match status" value="1"/>
</dbReference>
<evidence type="ECO:0000256" key="1">
    <source>
        <dbReference type="ARBA" id="ARBA00022490"/>
    </source>
</evidence>
<name>A0A3N0CI07_9ACTN</name>
<dbReference type="EMBL" id="RJSE01000007">
    <property type="protein sequence ID" value="RNL63060.1"/>
    <property type="molecule type" value="Genomic_DNA"/>
</dbReference>
<accession>A0A3N0CI07</accession>
<dbReference type="HAMAP" id="MF_00839">
    <property type="entry name" value="HPF"/>
    <property type="match status" value="1"/>
</dbReference>